<dbReference type="EMBL" id="CM042890">
    <property type="protein sequence ID" value="KAI4312920.1"/>
    <property type="molecule type" value="Genomic_DNA"/>
</dbReference>
<evidence type="ECO:0000313" key="2">
    <source>
        <dbReference type="Proteomes" id="UP001057402"/>
    </source>
</evidence>
<accession>A0ACB9LQ67</accession>
<gene>
    <name evidence="1" type="ORF">MLD38_037708</name>
</gene>
<proteinExistence type="predicted"/>
<protein>
    <submittedName>
        <fullName evidence="1">Uncharacterized protein</fullName>
    </submittedName>
</protein>
<reference evidence="2" key="1">
    <citation type="journal article" date="2023" name="Front. Plant Sci.">
        <title>Chromosomal-level genome assembly of Melastoma candidum provides insights into trichome evolution.</title>
        <authorList>
            <person name="Zhong Y."/>
            <person name="Wu W."/>
            <person name="Sun C."/>
            <person name="Zou P."/>
            <person name="Liu Y."/>
            <person name="Dai S."/>
            <person name="Zhou R."/>
        </authorList>
    </citation>
    <scope>NUCLEOTIDE SEQUENCE [LARGE SCALE GENOMIC DNA]</scope>
</reference>
<name>A0ACB9LQ67_9MYRT</name>
<sequence length="369" mass="41657">MTQQGTATQSNTGSNGDEETHEERLDMAFHYFQKFKGLVVDMSPDHSEWRKSRDFFVSRDARSTFEILKMELKLFYEVFYTKVLAANSAWGALIRILAFYSVLVALIMFCLTKKAGIHRVDVRITYWLLAGVVALDSASELQLVMSNWSRVDSSYAGCQMVGHGLVFFFIVGMAMAFLAGFLCENVALRKWSESTGALSILGRAFEESRPRKGSKLSDYWCKINGKINDKLGVVILTKLQYQWKNNLDMELWDFVFIQLREKALPADDADKVDAHADGNDNNGRKFSKVLSDYMTYLLIKQPKLMSPVAGIEGIRYSETIAEAKDIGKRQPTETLEQFCRNTLDENTGTAESDERGLIGKSVLPEACTD</sequence>
<evidence type="ECO:0000313" key="1">
    <source>
        <dbReference type="EMBL" id="KAI4312920.1"/>
    </source>
</evidence>
<dbReference type="Proteomes" id="UP001057402">
    <property type="component" value="Chromosome 11"/>
</dbReference>
<keyword evidence="2" id="KW-1185">Reference proteome</keyword>
<comment type="caution">
    <text evidence="1">The sequence shown here is derived from an EMBL/GenBank/DDBJ whole genome shotgun (WGS) entry which is preliminary data.</text>
</comment>
<organism evidence="1 2">
    <name type="scientific">Melastoma candidum</name>
    <dbReference type="NCBI Taxonomy" id="119954"/>
    <lineage>
        <taxon>Eukaryota</taxon>
        <taxon>Viridiplantae</taxon>
        <taxon>Streptophyta</taxon>
        <taxon>Embryophyta</taxon>
        <taxon>Tracheophyta</taxon>
        <taxon>Spermatophyta</taxon>
        <taxon>Magnoliopsida</taxon>
        <taxon>eudicotyledons</taxon>
        <taxon>Gunneridae</taxon>
        <taxon>Pentapetalae</taxon>
        <taxon>rosids</taxon>
        <taxon>malvids</taxon>
        <taxon>Myrtales</taxon>
        <taxon>Melastomataceae</taxon>
        <taxon>Melastomatoideae</taxon>
        <taxon>Melastomateae</taxon>
        <taxon>Melastoma</taxon>
    </lineage>
</organism>